<dbReference type="AlphaFoldDB" id="A0A847CZD4"/>
<evidence type="ECO:0000259" key="1">
    <source>
        <dbReference type="Pfam" id="PF00696"/>
    </source>
</evidence>
<dbReference type="Gene3D" id="3.40.1160.10">
    <property type="entry name" value="Acetylglutamate kinase-like"/>
    <property type="match status" value="1"/>
</dbReference>
<evidence type="ECO:0000313" key="2">
    <source>
        <dbReference type="EMBL" id="NLD25318.1"/>
    </source>
</evidence>
<comment type="caution">
    <text evidence="2">The sequence shown here is derived from an EMBL/GenBank/DDBJ whole genome shotgun (WGS) entry which is preliminary data.</text>
</comment>
<feature type="domain" description="Aspartate/glutamate/uridylate kinase" evidence="1">
    <location>
        <begin position="6"/>
        <end position="212"/>
    </location>
</feature>
<dbReference type="InterPro" id="IPR036393">
    <property type="entry name" value="AceGlu_kinase-like_sf"/>
</dbReference>
<name>A0A847CZD4_9BACT</name>
<dbReference type="SUPFAM" id="SSF53633">
    <property type="entry name" value="Carbamate kinase-like"/>
    <property type="match status" value="1"/>
</dbReference>
<organism evidence="2 3">
    <name type="scientific">Candidatus Dojkabacteria bacterium</name>
    <dbReference type="NCBI Taxonomy" id="2099670"/>
    <lineage>
        <taxon>Bacteria</taxon>
        <taxon>Candidatus Dojkabacteria</taxon>
    </lineage>
</organism>
<sequence>MDKRDVVLKIGGSVLYQENQDINFGIMGKLKSWYVENRGQFEKVVFITGGGAMSRHLQERMQGNIQNQLALHNIAMSVTQTSAELLAGYLGDSSILIPKTLGDAYEHLVKEGPGTIVSGGLKSGWSTDMDSVVFADILQEKRVYKISNIDYIYDEDPDKNPNAKSFKDMSWDDYFDLFSITENDSHEANGSIPIDRGCANFCKNKGISFFICGGENIAKKQSIAELFSDGTLVHP</sequence>
<dbReference type="EMBL" id="JAAZBX010000004">
    <property type="protein sequence ID" value="NLD25318.1"/>
    <property type="molecule type" value="Genomic_DNA"/>
</dbReference>
<reference evidence="2 3" key="1">
    <citation type="journal article" date="2020" name="Biotechnol. Biofuels">
        <title>New insights from the biogas microbiome by comprehensive genome-resolved metagenomics of nearly 1600 species originating from multiple anaerobic digesters.</title>
        <authorList>
            <person name="Campanaro S."/>
            <person name="Treu L."/>
            <person name="Rodriguez-R L.M."/>
            <person name="Kovalovszki A."/>
            <person name="Ziels R.M."/>
            <person name="Maus I."/>
            <person name="Zhu X."/>
            <person name="Kougias P.G."/>
            <person name="Basile A."/>
            <person name="Luo G."/>
            <person name="Schluter A."/>
            <person name="Konstantinidis K.T."/>
            <person name="Angelidaki I."/>
        </authorList>
    </citation>
    <scope>NUCLEOTIDE SEQUENCE [LARGE SCALE GENOMIC DNA]</scope>
    <source>
        <strain evidence="2">AS06rmzACSIP_65</strain>
    </source>
</reference>
<gene>
    <name evidence="2" type="ORF">GX656_01605</name>
</gene>
<evidence type="ECO:0000313" key="3">
    <source>
        <dbReference type="Proteomes" id="UP000545876"/>
    </source>
</evidence>
<dbReference type="Pfam" id="PF00696">
    <property type="entry name" value="AA_kinase"/>
    <property type="match status" value="1"/>
</dbReference>
<dbReference type="Proteomes" id="UP000545876">
    <property type="component" value="Unassembled WGS sequence"/>
</dbReference>
<dbReference type="InterPro" id="IPR001048">
    <property type="entry name" value="Asp/Glu/Uridylate_kinase"/>
</dbReference>
<accession>A0A847CZD4</accession>
<protein>
    <recommendedName>
        <fullName evidence="1">Aspartate/glutamate/uridylate kinase domain-containing protein</fullName>
    </recommendedName>
</protein>
<proteinExistence type="predicted"/>